<dbReference type="SUPFAM" id="SSF53720">
    <property type="entry name" value="ALDH-like"/>
    <property type="match status" value="1"/>
</dbReference>
<gene>
    <name evidence="9" type="ORF">BST99_04360</name>
</gene>
<protein>
    <recommendedName>
        <fullName evidence="4">long-chain-fatty-acyl-CoA reductase</fullName>
        <ecNumber evidence="4">1.2.1.50</ecNumber>
    </recommendedName>
</protein>
<keyword evidence="5" id="KW-0521">NADP</keyword>
<dbReference type="GO" id="GO:0008218">
    <property type="term" value="P:bioluminescence"/>
    <property type="evidence" value="ECO:0007669"/>
    <property type="project" value="UniProtKB-KW"/>
</dbReference>
<reference evidence="10" key="1">
    <citation type="submission" date="2016-11" db="EMBL/GenBank/DDBJ databases">
        <title>Trade-off between light-utilization and light-protection in marine flavobacteria.</title>
        <authorList>
            <person name="Kumagai Y."/>
            <person name="Yoshizawa S."/>
            <person name="Kogure K."/>
        </authorList>
    </citation>
    <scope>NUCLEOTIDE SEQUENCE [LARGE SCALE GENOMIC DNA]</scope>
    <source>
        <strain evidence="10">SG-18</strain>
    </source>
</reference>
<evidence type="ECO:0000256" key="1">
    <source>
        <dbReference type="ARBA" id="ARBA00003277"/>
    </source>
</evidence>
<evidence type="ECO:0000256" key="2">
    <source>
        <dbReference type="ARBA" id="ARBA00004908"/>
    </source>
</evidence>
<evidence type="ECO:0000256" key="6">
    <source>
        <dbReference type="ARBA" id="ARBA00023002"/>
    </source>
</evidence>
<comment type="similarity">
    <text evidence="3">Belongs to the LuxC family.</text>
</comment>
<evidence type="ECO:0000256" key="4">
    <source>
        <dbReference type="ARBA" id="ARBA00013020"/>
    </source>
</evidence>
<name>A0A2S7T6B4_9FLAO</name>
<keyword evidence="10" id="KW-1185">Reference proteome</keyword>
<evidence type="ECO:0000256" key="5">
    <source>
        <dbReference type="ARBA" id="ARBA00022857"/>
    </source>
</evidence>
<proteinExistence type="inferred from homology"/>
<dbReference type="InterPro" id="IPR016161">
    <property type="entry name" value="Ald_DH/histidinol_DH"/>
</dbReference>
<dbReference type="Proteomes" id="UP000239366">
    <property type="component" value="Unassembled WGS sequence"/>
</dbReference>
<dbReference type="EC" id="1.2.1.50" evidence="4"/>
<comment type="pathway">
    <text evidence="2">Lipid metabolism; fatty acid reduction for biolumincescence.</text>
</comment>
<dbReference type="OrthoDB" id="1522941at2"/>
<evidence type="ECO:0000256" key="3">
    <source>
        <dbReference type="ARBA" id="ARBA00010915"/>
    </source>
</evidence>
<accession>A0A2S7T6B4</accession>
<dbReference type="GO" id="GO:0050062">
    <property type="term" value="F:long-chain-fatty-acyl-CoA reductase activity"/>
    <property type="evidence" value="ECO:0007669"/>
    <property type="project" value="UniProtKB-EC"/>
</dbReference>
<evidence type="ECO:0000256" key="7">
    <source>
        <dbReference type="ARBA" id="ARBA00023223"/>
    </source>
</evidence>
<sequence>MQKQPITVLHDWGRLIHQSLKEEKPAFLELLARTKAENPWFTEVFQKQALTYWAEHLHADHLESWLKDRVTTSSPKKIALILAGNIPLVGMHDLVSCLATGNRVLVKLSSQDRRLLPYLVELLGKVDAEWSGRVQFTTERLGDFDAVIATGSNNTSRYFEYYFKDKPNIIRKNRSSVAVLSGEETDEQLEGLCRDMLDYFGLGCRSVSKLWVPKGFDFGRLGDILEQQKSLTDHNKFGNNFHYHRTVLLMNQIPFTEIGPLLFLEKEDNASALSTIHYSYYSELEMVAEKLKREEENLQCVVADQAYQEDLRWATIPFGTTQNPALNTYADGKNTIDFLSSL</sequence>
<dbReference type="AlphaFoldDB" id="A0A2S7T6B4"/>
<comment type="function">
    <text evidence="1">LuxC is the fatty acid reductase enzyme responsible for synthesis of the aldehyde substrate for the luminescent reaction catalyzed by luciferase.</text>
</comment>
<dbReference type="RefSeq" id="WP_105000718.1">
    <property type="nucleotide sequence ID" value="NZ_MQVX01000001.1"/>
</dbReference>
<comment type="caution">
    <text evidence="9">The sequence shown here is derived from an EMBL/GenBank/DDBJ whole genome shotgun (WGS) entry which is preliminary data.</text>
</comment>
<dbReference type="Gene3D" id="3.40.605.10">
    <property type="entry name" value="Aldehyde Dehydrogenase, Chain A, domain 1"/>
    <property type="match status" value="1"/>
</dbReference>
<dbReference type="InterPro" id="IPR008670">
    <property type="entry name" value="CoA_reduct_LuxC"/>
</dbReference>
<evidence type="ECO:0000313" key="10">
    <source>
        <dbReference type="Proteomes" id="UP000239366"/>
    </source>
</evidence>
<comment type="catalytic activity">
    <reaction evidence="8">
        <text>a long-chain fatty aldehyde + NADP(+) + CoA = a long-chain fatty acyl-CoA + NADPH + H(+)</text>
        <dbReference type="Rhea" id="RHEA:15437"/>
        <dbReference type="ChEBI" id="CHEBI:15378"/>
        <dbReference type="ChEBI" id="CHEBI:17176"/>
        <dbReference type="ChEBI" id="CHEBI:57287"/>
        <dbReference type="ChEBI" id="CHEBI:57783"/>
        <dbReference type="ChEBI" id="CHEBI:58349"/>
        <dbReference type="ChEBI" id="CHEBI:83139"/>
        <dbReference type="EC" id="1.2.1.50"/>
    </reaction>
</comment>
<keyword evidence="6" id="KW-0560">Oxidoreductase</keyword>
<dbReference type="EMBL" id="MQVX01000001">
    <property type="protein sequence ID" value="PQJ15067.1"/>
    <property type="molecule type" value="Genomic_DNA"/>
</dbReference>
<dbReference type="InterPro" id="IPR016162">
    <property type="entry name" value="Ald_DH_N"/>
</dbReference>
<evidence type="ECO:0000256" key="8">
    <source>
        <dbReference type="ARBA" id="ARBA00049412"/>
    </source>
</evidence>
<evidence type="ECO:0000313" key="9">
    <source>
        <dbReference type="EMBL" id="PQJ15067.1"/>
    </source>
</evidence>
<dbReference type="GO" id="GO:0003995">
    <property type="term" value="F:acyl-CoA dehydrogenase activity"/>
    <property type="evidence" value="ECO:0007669"/>
    <property type="project" value="InterPro"/>
</dbReference>
<dbReference type="Pfam" id="PF05893">
    <property type="entry name" value="LuxC"/>
    <property type="match status" value="1"/>
</dbReference>
<organism evidence="9 10">
    <name type="scientific">Aureicoccus marinus</name>
    <dbReference type="NCBI Taxonomy" id="754435"/>
    <lineage>
        <taxon>Bacteria</taxon>
        <taxon>Pseudomonadati</taxon>
        <taxon>Bacteroidota</taxon>
        <taxon>Flavobacteriia</taxon>
        <taxon>Flavobacteriales</taxon>
        <taxon>Flavobacteriaceae</taxon>
        <taxon>Aureicoccus</taxon>
    </lineage>
</organism>
<keyword evidence="7" id="KW-0455">Luminescence</keyword>
<dbReference type="UniPathway" id="UPA00569"/>